<keyword evidence="8" id="KW-1185">Reference proteome</keyword>
<dbReference type="PIRSF" id="PIRSF018267">
    <property type="entry name" value="VSR_endonuc"/>
    <property type="match status" value="1"/>
</dbReference>
<dbReference type="AlphaFoldDB" id="A0A371B4E8"/>
<protein>
    <recommendedName>
        <fullName evidence="6">Very short patch repair endonuclease</fullName>
        <ecNumber evidence="6">3.1.-.-</ecNumber>
    </recommendedName>
</protein>
<evidence type="ECO:0000256" key="5">
    <source>
        <dbReference type="ARBA" id="ARBA00023204"/>
    </source>
</evidence>
<dbReference type="RefSeq" id="WP_115518534.1">
    <property type="nucleotide sequence ID" value="NZ_QRGO01000002.1"/>
</dbReference>
<evidence type="ECO:0000313" key="8">
    <source>
        <dbReference type="Proteomes" id="UP000263993"/>
    </source>
</evidence>
<dbReference type="InterPro" id="IPR011335">
    <property type="entry name" value="Restrct_endonuc-II-like"/>
</dbReference>
<keyword evidence="4 6" id="KW-0378">Hydrolase</keyword>
<dbReference type="Pfam" id="PF03852">
    <property type="entry name" value="Vsr"/>
    <property type="match status" value="1"/>
</dbReference>
<dbReference type="SUPFAM" id="SSF52980">
    <property type="entry name" value="Restriction endonuclease-like"/>
    <property type="match status" value="1"/>
</dbReference>
<evidence type="ECO:0000313" key="7">
    <source>
        <dbReference type="EMBL" id="RDV02414.1"/>
    </source>
</evidence>
<dbReference type="Proteomes" id="UP000263993">
    <property type="component" value="Unassembled WGS sequence"/>
</dbReference>
<comment type="function">
    <text evidence="6">May nick specific sequences that contain T:G mispairs resulting from m5C-deamination.</text>
</comment>
<evidence type="ECO:0000256" key="4">
    <source>
        <dbReference type="ARBA" id="ARBA00022801"/>
    </source>
</evidence>
<proteinExistence type="inferred from homology"/>
<keyword evidence="1 6" id="KW-0540">Nuclease</keyword>
<dbReference type="GO" id="GO:0016787">
    <property type="term" value="F:hydrolase activity"/>
    <property type="evidence" value="ECO:0007669"/>
    <property type="project" value="UniProtKB-KW"/>
</dbReference>
<evidence type="ECO:0000256" key="1">
    <source>
        <dbReference type="ARBA" id="ARBA00022722"/>
    </source>
</evidence>
<dbReference type="CDD" id="cd00221">
    <property type="entry name" value="Vsr"/>
    <property type="match status" value="1"/>
</dbReference>
<dbReference type="EMBL" id="QRGO01000002">
    <property type="protein sequence ID" value="RDV02414.1"/>
    <property type="molecule type" value="Genomic_DNA"/>
</dbReference>
<dbReference type="NCBIfam" id="TIGR00632">
    <property type="entry name" value="vsr"/>
    <property type="match status" value="1"/>
</dbReference>
<name>A0A371B4E8_9BRAD</name>
<dbReference type="GO" id="GO:0004519">
    <property type="term" value="F:endonuclease activity"/>
    <property type="evidence" value="ECO:0007669"/>
    <property type="project" value="UniProtKB-KW"/>
</dbReference>
<dbReference type="InterPro" id="IPR004603">
    <property type="entry name" value="DNA_mismatch_endonuc_vsr"/>
</dbReference>
<dbReference type="Gene3D" id="3.40.960.10">
    <property type="entry name" value="VSR Endonuclease"/>
    <property type="match status" value="1"/>
</dbReference>
<comment type="similarity">
    <text evidence="6">Belongs to the vsr family.</text>
</comment>
<evidence type="ECO:0000256" key="6">
    <source>
        <dbReference type="PIRNR" id="PIRNR018267"/>
    </source>
</evidence>
<keyword evidence="2 6" id="KW-0255">Endonuclease</keyword>
<gene>
    <name evidence="7" type="primary">vsr</name>
    <name evidence="7" type="ORF">DXH78_16380</name>
</gene>
<comment type="caution">
    <text evidence="7">The sequence shown here is derived from an EMBL/GenBank/DDBJ whole genome shotgun (WGS) entry which is preliminary data.</text>
</comment>
<accession>A0A371B4E8</accession>
<reference evidence="8" key="1">
    <citation type="submission" date="2018-08" db="EMBL/GenBank/DDBJ databases">
        <authorList>
            <person name="Kim S.-J."/>
            <person name="Jung G.-Y."/>
        </authorList>
    </citation>
    <scope>NUCLEOTIDE SEQUENCE [LARGE SCALE GENOMIC DNA]</scope>
    <source>
        <strain evidence="8">GY_H</strain>
    </source>
</reference>
<evidence type="ECO:0000256" key="3">
    <source>
        <dbReference type="ARBA" id="ARBA00022763"/>
    </source>
</evidence>
<sequence length="145" mass="17107">MDTRSKAQRSFIMKSVRSRNTGPELVVRRTLHALGYRYGLHRKDLPGRPDIVMPKHKAVVFVHGCFWHGHGCPKGRLPKSRLDFWVPKIDRNRQRDRESVRLLRKSGWRVLTIWQCQTKDVESLSRKLAKFLTLRNRKNSRGSHQ</sequence>
<dbReference type="EC" id="3.1.-.-" evidence="6"/>
<organism evidence="7 8">
    <name type="scientific">Undibacter mobilis</name>
    <dbReference type="NCBI Taxonomy" id="2292256"/>
    <lineage>
        <taxon>Bacteria</taxon>
        <taxon>Pseudomonadati</taxon>
        <taxon>Pseudomonadota</taxon>
        <taxon>Alphaproteobacteria</taxon>
        <taxon>Hyphomicrobiales</taxon>
        <taxon>Nitrobacteraceae</taxon>
        <taxon>Undibacter</taxon>
    </lineage>
</organism>
<dbReference type="GO" id="GO:0006298">
    <property type="term" value="P:mismatch repair"/>
    <property type="evidence" value="ECO:0007669"/>
    <property type="project" value="UniProtKB-UniRule"/>
</dbReference>
<keyword evidence="5 6" id="KW-0234">DNA repair</keyword>
<keyword evidence="3 6" id="KW-0227">DNA damage</keyword>
<evidence type="ECO:0000256" key="2">
    <source>
        <dbReference type="ARBA" id="ARBA00022759"/>
    </source>
</evidence>
<dbReference type="OrthoDB" id="9801520at2"/>